<keyword evidence="3" id="KW-1185">Reference proteome</keyword>
<proteinExistence type="predicted"/>
<dbReference type="OrthoDB" id="9787920at2"/>
<evidence type="ECO:0000259" key="1">
    <source>
        <dbReference type="PROSITE" id="PS51186"/>
    </source>
</evidence>
<gene>
    <name evidence="2" type="ORF">FD02_GL001659</name>
</gene>
<dbReference type="AlphaFoldDB" id="A0A0R1JR10"/>
<protein>
    <recommendedName>
        <fullName evidence="1">N-acetyltransferase domain-containing protein</fullName>
    </recommendedName>
</protein>
<dbReference type="Pfam" id="PF13508">
    <property type="entry name" value="Acetyltransf_7"/>
    <property type="match status" value="1"/>
</dbReference>
<dbReference type="EMBL" id="AZDJ01000003">
    <property type="protein sequence ID" value="KRK73829.1"/>
    <property type="molecule type" value="Genomic_DNA"/>
</dbReference>
<evidence type="ECO:0000313" key="3">
    <source>
        <dbReference type="Proteomes" id="UP000051804"/>
    </source>
</evidence>
<organism evidence="2 3">
    <name type="scientific">Lacticaseibacillus nasuensis JCM 17158</name>
    <dbReference type="NCBI Taxonomy" id="1291734"/>
    <lineage>
        <taxon>Bacteria</taxon>
        <taxon>Bacillati</taxon>
        <taxon>Bacillota</taxon>
        <taxon>Bacilli</taxon>
        <taxon>Lactobacillales</taxon>
        <taxon>Lactobacillaceae</taxon>
        <taxon>Lacticaseibacillus</taxon>
    </lineage>
</organism>
<dbReference type="Proteomes" id="UP000051804">
    <property type="component" value="Unassembled WGS sequence"/>
</dbReference>
<dbReference type="PATRIC" id="fig|1291734.4.peg.1707"/>
<feature type="domain" description="N-acetyltransferase" evidence="1">
    <location>
        <begin position="12"/>
        <end position="150"/>
    </location>
</feature>
<dbReference type="CDD" id="cd04301">
    <property type="entry name" value="NAT_SF"/>
    <property type="match status" value="1"/>
</dbReference>
<dbReference type="InterPro" id="IPR000182">
    <property type="entry name" value="GNAT_dom"/>
</dbReference>
<accession>A0A0R1JR10</accession>
<dbReference type="GO" id="GO:0016747">
    <property type="term" value="F:acyltransferase activity, transferring groups other than amino-acyl groups"/>
    <property type="evidence" value="ECO:0007669"/>
    <property type="project" value="InterPro"/>
</dbReference>
<dbReference type="PROSITE" id="PS51186">
    <property type="entry name" value="GNAT"/>
    <property type="match status" value="1"/>
</dbReference>
<sequence length="150" mass="16510">MLELKRIYKGGNRMIEIEASDQASVDQFLSQQFAAQQAAAGYPAEPDETLVFVARDGDAIVGALVAKRSYRNVYVDMLAVDAAARHEHIGSRLLAAVEAAAKARHAINVTLTTKSFQAKDFYLKNGYTIFGELADTPFAGVTKYYFVKRL</sequence>
<comment type="caution">
    <text evidence="2">The sequence shown here is derived from an EMBL/GenBank/DDBJ whole genome shotgun (WGS) entry which is preliminary data.</text>
</comment>
<name>A0A0R1JR10_9LACO</name>
<dbReference type="Gene3D" id="3.40.630.30">
    <property type="match status" value="1"/>
</dbReference>
<reference evidence="2 3" key="1">
    <citation type="journal article" date="2015" name="Genome Announc.">
        <title>Expanding the biotechnology potential of lactobacilli through comparative genomics of 213 strains and associated genera.</title>
        <authorList>
            <person name="Sun Z."/>
            <person name="Harris H.M."/>
            <person name="McCann A."/>
            <person name="Guo C."/>
            <person name="Argimon S."/>
            <person name="Zhang W."/>
            <person name="Yang X."/>
            <person name="Jeffery I.B."/>
            <person name="Cooney J.C."/>
            <person name="Kagawa T.F."/>
            <person name="Liu W."/>
            <person name="Song Y."/>
            <person name="Salvetti E."/>
            <person name="Wrobel A."/>
            <person name="Rasinkangas P."/>
            <person name="Parkhill J."/>
            <person name="Rea M.C."/>
            <person name="O'Sullivan O."/>
            <person name="Ritari J."/>
            <person name="Douillard F.P."/>
            <person name="Paul Ross R."/>
            <person name="Yang R."/>
            <person name="Briner A.E."/>
            <person name="Felis G.E."/>
            <person name="de Vos W.M."/>
            <person name="Barrangou R."/>
            <person name="Klaenhammer T.R."/>
            <person name="Caufield P.W."/>
            <person name="Cui Y."/>
            <person name="Zhang H."/>
            <person name="O'Toole P.W."/>
        </authorList>
    </citation>
    <scope>NUCLEOTIDE SEQUENCE [LARGE SCALE GENOMIC DNA]</scope>
    <source>
        <strain evidence="2 3">JCM 17158</strain>
    </source>
</reference>
<dbReference type="SUPFAM" id="SSF55729">
    <property type="entry name" value="Acyl-CoA N-acyltransferases (Nat)"/>
    <property type="match status" value="1"/>
</dbReference>
<dbReference type="InterPro" id="IPR016181">
    <property type="entry name" value="Acyl_CoA_acyltransferase"/>
</dbReference>
<dbReference type="STRING" id="1291734.FD02_GL001659"/>
<evidence type="ECO:0000313" key="2">
    <source>
        <dbReference type="EMBL" id="KRK73829.1"/>
    </source>
</evidence>